<feature type="transmembrane region" description="Helical" evidence="7">
    <location>
        <begin position="114"/>
        <end position="131"/>
    </location>
</feature>
<feature type="domain" description="Glycine transporter" evidence="8">
    <location>
        <begin position="30"/>
        <end position="104"/>
    </location>
</feature>
<dbReference type="EMBL" id="CP002628">
    <property type="protein sequence ID" value="AEB07879.1"/>
    <property type="molecule type" value="Genomic_DNA"/>
</dbReference>
<dbReference type="RefSeq" id="WP_013709621.1">
    <property type="nucleotide sequence ID" value="NC_015389.1"/>
</dbReference>
<evidence type="ECO:0000256" key="5">
    <source>
        <dbReference type="ARBA" id="ARBA00022989"/>
    </source>
</evidence>
<evidence type="ECO:0000256" key="6">
    <source>
        <dbReference type="ARBA" id="ARBA00023136"/>
    </source>
</evidence>
<organism evidence="9 10">
    <name type="scientific">Coriobacterium glomerans (strain ATCC 49209 / DSM 20642 / JCM 10262 / PW2)</name>
    <dbReference type="NCBI Taxonomy" id="700015"/>
    <lineage>
        <taxon>Bacteria</taxon>
        <taxon>Bacillati</taxon>
        <taxon>Actinomycetota</taxon>
        <taxon>Coriobacteriia</taxon>
        <taxon>Coriobacteriales</taxon>
        <taxon>Coriobacteriaceae</taxon>
        <taxon>Coriobacterium</taxon>
    </lineage>
</organism>
<gene>
    <name evidence="9" type="ordered locus">Corgl_1784</name>
</gene>
<evidence type="ECO:0000256" key="3">
    <source>
        <dbReference type="ARBA" id="ARBA00022475"/>
    </source>
</evidence>
<reference evidence="10" key="1">
    <citation type="journal article" date="2013" name="Stand. Genomic Sci.">
        <title>Complete genome sequence of Coriobacterium glomerans type strain (PW2(T)) from the midgut of Pyrrhocoris apterus L. (red soldier bug).</title>
        <authorList>
            <person name="Stackebrandt E."/>
            <person name="Zeytun A."/>
            <person name="Lapidus A."/>
            <person name="Nolan M."/>
            <person name="Lucas S."/>
            <person name="Hammon N."/>
            <person name="Deshpande S."/>
            <person name="Cheng J.F."/>
            <person name="Tapia R."/>
            <person name="Goodwin L.A."/>
            <person name="Pitluck S."/>
            <person name="Liolios K."/>
            <person name="Pagani I."/>
            <person name="Ivanova N."/>
            <person name="Mavromatis K."/>
            <person name="Mikhailova N."/>
            <person name="Huntemann M."/>
            <person name="Pati A."/>
            <person name="Chen A."/>
            <person name="Palaniappan K."/>
            <person name="Chang Y.J."/>
            <person name="Land M."/>
            <person name="Hauser L."/>
            <person name="Rohde M."/>
            <person name="Pukall R."/>
            <person name="Goker M."/>
            <person name="Detter J.C."/>
            <person name="Woyke T."/>
            <person name="Bristow J."/>
            <person name="Eisen J.A."/>
            <person name="Markowitz V."/>
            <person name="Hugenholtz P."/>
            <person name="Kyrpides N.C."/>
            <person name="Klenk H.P."/>
        </authorList>
    </citation>
    <scope>NUCLEOTIDE SEQUENCE</scope>
    <source>
        <strain evidence="10">ATCC 49209 / DSM 20642 / JCM 10262 / PW2</strain>
    </source>
</reference>
<dbReference type="eggNOG" id="COG2860">
    <property type="taxonomic scope" value="Bacteria"/>
</dbReference>
<feature type="domain" description="Glycine transporter" evidence="8">
    <location>
        <begin position="117"/>
        <end position="190"/>
    </location>
</feature>
<feature type="transmembrane region" description="Helical" evidence="7">
    <location>
        <begin position="173"/>
        <end position="190"/>
    </location>
</feature>
<name>F2N9D1_CORGP</name>
<comment type="subcellular location">
    <subcellularLocation>
        <location evidence="1">Cell membrane</location>
        <topology evidence="1">Multi-pass membrane protein</topology>
    </subcellularLocation>
</comment>
<dbReference type="GO" id="GO:0005886">
    <property type="term" value="C:plasma membrane"/>
    <property type="evidence" value="ECO:0007669"/>
    <property type="project" value="UniProtKB-SubCell"/>
</dbReference>
<dbReference type="OrthoDB" id="9791874at2"/>
<evidence type="ECO:0000256" key="4">
    <source>
        <dbReference type="ARBA" id="ARBA00022692"/>
    </source>
</evidence>
<evidence type="ECO:0000313" key="10">
    <source>
        <dbReference type="Proteomes" id="UP000006851"/>
    </source>
</evidence>
<keyword evidence="4 7" id="KW-0812">Transmembrane</keyword>
<sequence length="290" mass="31450">MPETMLFHVPAAAATIVTARATAPQLPVPLWLEMIAVIVASASGVLTAREHQLDFVGAIGLAIVCGLGGGLLRDMILQVGNVYILNQPLALPISVAAATTVFAFPVVVARRERIIAFLDIMSVGIYAVMGADKAMVYGFEPTVCIMMGFFTAVGGGMLRDICLGQTPAIFRRGNFYAIAAIAGAMSYVILIRVTGLYNIAALILGTLVTMGLRWLSLRYNIMSPTEIDLGRVVAISRRRRRTADGAAPARSSHSGDALADRRERILRDIGRRRDAEASTQRRRLWLLRRK</sequence>
<evidence type="ECO:0000259" key="8">
    <source>
        <dbReference type="Pfam" id="PF03458"/>
    </source>
</evidence>
<feature type="transmembrane region" description="Helical" evidence="7">
    <location>
        <begin position="137"/>
        <end position="161"/>
    </location>
</feature>
<accession>F2N9D1</accession>
<keyword evidence="5 7" id="KW-1133">Transmembrane helix</keyword>
<feature type="transmembrane region" description="Helical" evidence="7">
    <location>
        <begin position="89"/>
        <end position="107"/>
    </location>
</feature>
<dbReference type="Pfam" id="PF03458">
    <property type="entry name" value="Gly_transporter"/>
    <property type="match status" value="2"/>
</dbReference>
<evidence type="ECO:0000256" key="1">
    <source>
        <dbReference type="ARBA" id="ARBA00004651"/>
    </source>
</evidence>
<feature type="transmembrane region" description="Helical" evidence="7">
    <location>
        <begin position="55"/>
        <end position="77"/>
    </location>
</feature>
<dbReference type="InterPro" id="IPR005115">
    <property type="entry name" value="Gly_transporter"/>
</dbReference>
<protein>
    <submittedName>
        <fullName evidence="9">Uncharacterized protein family UPF0126</fullName>
    </submittedName>
</protein>
<dbReference type="KEGG" id="cgo:Corgl_1784"/>
<evidence type="ECO:0000313" key="9">
    <source>
        <dbReference type="EMBL" id="AEB07879.1"/>
    </source>
</evidence>
<keyword evidence="3" id="KW-1003">Cell membrane</keyword>
<dbReference type="HOGENOM" id="CLU_064906_3_0_11"/>
<keyword evidence="6 7" id="KW-0472">Membrane</keyword>
<dbReference type="PANTHER" id="PTHR30506:SF3">
    <property type="entry name" value="UPF0126 INNER MEMBRANE PROTEIN YADS-RELATED"/>
    <property type="match status" value="1"/>
</dbReference>
<dbReference type="PANTHER" id="PTHR30506">
    <property type="entry name" value="INNER MEMBRANE PROTEIN"/>
    <property type="match status" value="1"/>
</dbReference>
<proteinExistence type="inferred from homology"/>
<evidence type="ECO:0000256" key="7">
    <source>
        <dbReference type="SAM" id="Phobius"/>
    </source>
</evidence>
<dbReference type="Proteomes" id="UP000006851">
    <property type="component" value="Chromosome"/>
</dbReference>
<evidence type="ECO:0000256" key="2">
    <source>
        <dbReference type="ARBA" id="ARBA00008193"/>
    </source>
</evidence>
<feature type="transmembrane region" description="Helical" evidence="7">
    <location>
        <begin position="196"/>
        <end position="215"/>
    </location>
</feature>
<feature type="transmembrane region" description="Helical" evidence="7">
    <location>
        <begin position="31"/>
        <end position="48"/>
    </location>
</feature>
<keyword evidence="10" id="KW-1185">Reference proteome</keyword>
<dbReference type="AlphaFoldDB" id="F2N9D1"/>
<comment type="similarity">
    <text evidence="2">Belongs to the UPF0126 family.</text>
</comment>